<dbReference type="AlphaFoldDB" id="A0A377TZB6"/>
<name>A0A377TZB6_KLEPN</name>
<evidence type="ECO:0000313" key="1">
    <source>
        <dbReference type="EMBL" id="STS84932.1"/>
    </source>
</evidence>
<dbReference type="EMBL" id="UGKQ01000007">
    <property type="protein sequence ID" value="STS84932.1"/>
    <property type="molecule type" value="Genomic_DNA"/>
</dbReference>
<proteinExistence type="predicted"/>
<organism evidence="1 2">
    <name type="scientific">Klebsiella pneumoniae</name>
    <dbReference type="NCBI Taxonomy" id="573"/>
    <lineage>
        <taxon>Bacteria</taxon>
        <taxon>Pseudomonadati</taxon>
        <taxon>Pseudomonadota</taxon>
        <taxon>Gammaproteobacteria</taxon>
        <taxon>Enterobacterales</taxon>
        <taxon>Enterobacteriaceae</taxon>
        <taxon>Klebsiella/Raoultella group</taxon>
        <taxon>Klebsiella</taxon>
        <taxon>Klebsiella pneumoniae complex</taxon>
    </lineage>
</organism>
<sequence>MMVANGLKLLGAGCICFGVNPFIGYTLVGIGAAAYSPAKYAFSANSPPAIS</sequence>
<evidence type="ECO:0000313" key="2">
    <source>
        <dbReference type="Proteomes" id="UP000254938"/>
    </source>
</evidence>
<protein>
    <submittedName>
        <fullName evidence="1">Lysophospholipid transporter LplT</fullName>
    </submittedName>
</protein>
<gene>
    <name evidence="1" type="primary">lplT_2</name>
    <name evidence="1" type="ORF">NCTC9140_06751</name>
</gene>
<accession>A0A377TZB6</accession>
<reference evidence="1 2" key="1">
    <citation type="submission" date="2018-06" db="EMBL/GenBank/DDBJ databases">
        <authorList>
            <consortium name="Pathogen Informatics"/>
            <person name="Doyle S."/>
        </authorList>
    </citation>
    <scope>NUCLEOTIDE SEQUENCE [LARGE SCALE GENOMIC DNA]</scope>
    <source>
        <strain evidence="1 2">NCTC9140</strain>
    </source>
</reference>
<dbReference type="Proteomes" id="UP000254938">
    <property type="component" value="Unassembled WGS sequence"/>
</dbReference>